<evidence type="ECO:0000313" key="2">
    <source>
        <dbReference type="Proteomes" id="UP000636579"/>
    </source>
</evidence>
<comment type="caution">
    <text evidence="1">The sequence shown here is derived from an EMBL/GenBank/DDBJ whole genome shotgun (WGS) entry which is preliminary data.</text>
</comment>
<protein>
    <recommendedName>
        <fullName evidence="3">DUF3892 domain-containing protein</fullName>
    </recommendedName>
</protein>
<dbReference type="Proteomes" id="UP000636579">
    <property type="component" value="Unassembled WGS sequence"/>
</dbReference>
<dbReference type="Pfam" id="PF13031">
    <property type="entry name" value="DUF3892"/>
    <property type="match status" value="1"/>
</dbReference>
<keyword evidence="2" id="KW-1185">Reference proteome</keyword>
<organism evidence="1 2">
    <name type="scientific">Nesterenkonia halotolerans</name>
    <dbReference type="NCBI Taxonomy" id="225325"/>
    <lineage>
        <taxon>Bacteria</taxon>
        <taxon>Bacillati</taxon>
        <taxon>Actinomycetota</taxon>
        <taxon>Actinomycetes</taxon>
        <taxon>Micrococcales</taxon>
        <taxon>Micrococcaceae</taxon>
        <taxon>Nesterenkonia</taxon>
    </lineage>
</organism>
<name>A0ABR9J6W4_9MICC</name>
<dbReference type="EMBL" id="JADBEE010000001">
    <property type="protein sequence ID" value="MBE1514742.1"/>
    <property type="molecule type" value="Genomic_DNA"/>
</dbReference>
<evidence type="ECO:0008006" key="3">
    <source>
        <dbReference type="Google" id="ProtNLM"/>
    </source>
</evidence>
<sequence length="93" mass="10453">MAVEITHVRYGATSKTESQIVAYQWRNPDDGHSGSSNKLIMVDRVENKRGTAYVETGGFRASVAVVRPDQGQPYLRTRADQAWTNNLLQLPEF</sequence>
<accession>A0ABR9J6W4</accession>
<proteinExistence type="predicted"/>
<evidence type="ECO:0000313" key="1">
    <source>
        <dbReference type="EMBL" id="MBE1514742.1"/>
    </source>
</evidence>
<reference evidence="1 2" key="1">
    <citation type="submission" date="2020-10" db="EMBL/GenBank/DDBJ databases">
        <title>Sequencing the genomes of 1000 actinobacteria strains.</title>
        <authorList>
            <person name="Klenk H.-P."/>
        </authorList>
    </citation>
    <scope>NUCLEOTIDE SEQUENCE [LARGE SCALE GENOMIC DNA]</scope>
    <source>
        <strain evidence="1 2">DSM 15474</strain>
    </source>
</reference>
<dbReference type="RefSeq" id="WP_192591458.1">
    <property type="nucleotide sequence ID" value="NZ_JADBEE010000001.1"/>
</dbReference>
<gene>
    <name evidence="1" type="ORF">H4W26_001497</name>
</gene>
<dbReference type="InterPro" id="IPR024997">
    <property type="entry name" value="DUF3892"/>
</dbReference>